<name>A0ABQ9HLG8_9NEOP</name>
<evidence type="ECO:0000313" key="2">
    <source>
        <dbReference type="Proteomes" id="UP001159363"/>
    </source>
</evidence>
<protein>
    <submittedName>
        <fullName evidence="1">Uncharacterized protein</fullName>
    </submittedName>
</protein>
<dbReference type="Proteomes" id="UP001159363">
    <property type="component" value="Chromosome X"/>
</dbReference>
<reference evidence="1 2" key="1">
    <citation type="submission" date="2023-02" db="EMBL/GenBank/DDBJ databases">
        <title>LHISI_Scaffold_Assembly.</title>
        <authorList>
            <person name="Stuart O.P."/>
            <person name="Cleave R."/>
            <person name="Magrath M.J.L."/>
            <person name="Mikheyev A.S."/>
        </authorList>
    </citation>
    <scope>NUCLEOTIDE SEQUENCE [LARGE SCALE GENOMIC DNA]</scope>
    <source>
        <strain evidence="1">Daus_M_001</strain>
        <tissue evidence="1">Leg muscle</tissue>
    </source>
</reference>
<gene>
    <name evidence="1" type="ORF">PR048_010949</name>
</gene>
<accession>A0ABQ9HLG8</accession>
<organism evidence="1 2">
    <name type="scientific">Dryococelus australis</name>
    <dbReference type="NCBI Taxonomy" id="614101"/>
    <lineage>
        <taxon>Eukaryota</taxon>
        <taxon>Metazoa</taxon>
        <taxon>Ecdysozoa</taxon>
        <taxon>Arthropoda</taxon>
        <taxon>Hexapoda</taxon>
        <taxon>Insecta</taxon>
        <taxon>Pterygota</taxon>
        <taxon>Neoptera</taxon>
        <taxon>Polyneoptera</taxon>
        <taxon>Phasmatodea</taxon>
        <taxon>Verophasmatodea</taxon>
        <taxon>Anareolatae</taxon>
        <taxon>Phasmatidae</taxon>
        <taxon>Eurycanthinae</taxon>
        <taxon>Dryococelus</taxon>
    </lineage>
</organism>
<proteinExistence type="predicted"/>
<dbReference type="EMBL" id="JARBHB010000004">
    <property type="protein sequence ID" value="KAJ8884753.1"/>
    <property type="molecule type" value="Genomic_DNA"/>
</dbReference>
<evidence type="ECO:0000313" key="1">
    <source>
        <dbReference type="EMBL" id="KAJ8884753.1"/>
    </source>
</evidence>
<comment type="caution">
    <text evidence="1">The sequence shown here is derived from an EMBL/GenBank/DDBJ whole genome shotgun (WGS) entry which is preliminary data.</text>
</comment>
<keyword evidence="2" id="KW-1185">Reference proteome</keyword>
<sequence>MERMSEEHRVCRALKWEEETTGICYSERKVSVPLLEEPVEPLKQFFFFFFFFSKQEESLQFLKHIRKHNTCFLMASCCNAMIFTGIYYPRTSQSHNWIPASCVSNHSYGRFISRAMRKQKLKYVVGSFKGPRERREFKTALENIPDESCKAVIHQDSVLCGQH</sequence>